<keyword evidence="2" id="KW-1185">Reference proteome</keyword>
<evidence type="ECO:0000313" key="2">
    <source>
        <dbReference type="Proteomes" id="UP000220102"/>
    </source>
</evidence>
<accession>A0A2A8D0D2</accession>
<dbReference type="EMBL" id="PDEQ01000002">
    <property type="protein sequence ID" value="PEN14412.1"/>
    <property type="molecule type" value="Genomic_DNA"/>
</dbReference>
<comment type="caution">
    <text evidence="1">The sequence shown here is derived from an EMBL/GenBank/DDBJ whole genome shotgun (WGS) entry which is preliminary data.</text>
</comment>
<dbReference type="Proteomes" id="UP000220102">
    <property type="component" value="Unassembled WGS sequence"/>
</dbReference>
<evidence type="ECO:0000313" key="1">
    <source>
        <dbReference type="EMBL" id="PEN14412.1"/>
    </source>
</evidence>
<gene>
    <name evidence="1" type="ORF">CRI94_05115</name>
</gene>
<dbReference type="AlphaFoldDB" id="A0A2A8D0D2"/>
<dbReference type="InterPro" id="IPR011009">
    <property type="entry name" value="Kinase-like_dom_sf"/>
</dbReference>
<protein>
    <recommendedName>
        <fullName evidence="3">Protein kinase domain-containing protein</fullName>
    </recommendedName>
</protein>
<name>A0A2A8D0D2_9BACT</name>
<proteinExistence type="predicted"/>
<dbReference type="SUPFAM" id="SSF56112">
    <property type="entry name" value="Protein kinase-like (PK-like)"/>
    <property type="match status" value="1"/>
</dbReference>
<organism evidence="1 2">
    <name type="scientific">Longibacter salinarum</name>
    <dbReference type="NCBI Taxonomy" id="1850348"/>
    <lineage>
        <taxon>Bacteria</taxon>
        <taxon>Pseudomonadati</taxon>
        <taxon>Rhodothermota</taxon>
        <taxon>Rhodothermia</taxon>
        <taxon>Rhodothermales</taxon>
        <taxon>Salisaetaceae</taxon>
        <taxon>Longibacter</taxon>
    </lineage>
</organism>
<evidence type="ECO:0008006" key="3">
    <source>
        <dbReference type="Google" id="ProtNLM"/>
    </source>
</evidence>
<sequence>MSTGRPDFASICARLFPRKTSAMYAVVAVPLNRPEVRDFLQSAADHEEARGTLVEVIGQRPTRDAMDAWARSLDELPTHVAPEDAIGPLLSIDSPHTHLRRVPTDRLIPSHFLDDPDFISLNLGGWTPIYFGVVGVGDSNMLGSDAPDPFLQHAETLTRYGKNIAAFGAEREHVVERVQEELDAPLTAIIGGIVRLNALDRETGFAPEQQIPLLVAAIDDRQSLRTADGIPIPQPLLCDALLDRLVRVEQSRRDVAARGDEDAVERHAVQQQKWAAEYDVHIILKGEYVAGRHRRSTICLVPSLGIVIKQPGPEPFHDINLGARTYDGKPENWPVLEKNGAVVTPRGRVRIVLEENVVPRLHAAFNHDVRFSALLGFIIEDHVPGPTLQEYIENDSSRMTEDLYRRVLTTQHVCEALGVNNPDWHSANFIVNEETGDLMHIDWGAARPLPEGDRTEADRDQRIEQVRNFAYSFHDDAIAEQVQDLHEKITSAPEHMRSIRQSAENLAANV</sequence>
<reference evidence="1 2" key="1">
    <citation type="submission" date="2017-10" db="EMBL/GenBank/DDBJ databases">
        <title>Draft genome of Longibacter Salinarum.</title>
        <authorList>
            <person name="Goh K.M."/>
            <person name="Shamsir M.S."/>
            <person name="Lim S.W."/>
        </authorList>
    </citation>
    <scope>NUCLEOTIDE SEQUENCE [LARGE SCALE GENOMIC DNA]</scope>
    <source>
        <strain evidence="1 2">KCTC 52045</strain>
    </source>
</reference>